<feature type="compositionally biased region" description="Basic and acidic residues" evidence="1">
    <location>
        <begin position="75"/>
        <end position="92"/>
    </location>
</feature>
<accession>A0A5B0HGH3</accession>
<feature type="region of interest" description="Disordered" evidence="1">
    <location>
        <begin position="65"/>
        <end position="92"/>
    </location>
</feature>
<organism evidence="2 3">
    <name type="scientific">Paraburkholderia panacisoli</name>
    <dbReference type="NCBI Taxonomy" id="2603818"/>
    <lineage>
        <taxon>Bacteria</taxon>
        <taxon>Pseudomonadati</taxon>
        <taxon>Pseudomonadota</taxon>
        <taxon>Betaproteobacteria</taxon>
        <taxon>Burkholderiales</taxon>
        <taxon>Burkholderiaceae</taxon>
        <taxon>Paraburkholderia</taxon>
    </lineage>
</organism>
<protein>
    <submittedName>
        <fullName evidence="2">DUF3331 domain-containing protein</fullName>
    </submittedName>
</protein>
<evidence type="ECO:0000313" key="2">
    <source>
        <dbReference type="EMBL" id="KAA1014345.1"/>
    </source>
</evidence>
<feature type="region of interest" description="Disordered" evidence="1">
    <location>
        <begin position="20"/>
        <end position="45"/>
    </location>
</feature>
<gene>
    <name evidence="2" type="ORF">FVF58_05650</name>
</gene>
<evidence type="ECO:0000256" key="1">
    <source>
        <dbReference type="SAM" id="MobiDB-lite"/>
    </source>
</evidence>
<comment type="caution">
    <text evidence="2">The sequence shown here is derived from an EMBL/GenBank/DDBJ whole genome shotgun (WGS) entry which is preliminary data.</text>
</comment>
<evidence type="ECO:0000313" key="3">
    <source>
        <dbReference type="Proteomes" id="UP000325273"/>
    </source>
</evidence>
<dbReference type="InterPro" id="IPR021769">
    <property type="entry name" value="DUF3331"/>
</dbReference>
<dbReference type="EMBL" id="VTUZ01000003">
    <property type="protein sequence ID" value="KAA1014345.1"/>
    <property type="molecule type" value="Genomic_DNA"/>
</dbReference>
<dbReference type="Proteomes" id="UP000325273">
    <property type="component" value="Unassembled WGS sequence"/>
</dbReference>
<reference evidence="2 3" key="1">
    <citation type="submission" date="2019-08" db="EMBL/GenBank/DDBJ databases">
        <title>Paraburkholderia sp. DCY113.</title>
        <authorList>
            <person name="Kang J."/>
        </authorList>
    </citation>
    <scope>NUCLEOTIDE SEQUENCE [LARGE SCALE GENOMIC DNA]</scope>
    <source>
        <strain evidence="2 3">DCY113</strain>
    </source>
</reference>
<sequence>MNVELNTNSDILSESESCHTPAFPAVSSSHHPSSHRPGRLTSAPEVRDPWATTLAVIDHFLSPPDPMWNPPDLSGRSRLDGEPVNSRKPDGDHVRTYTVTVVEELPNSLFALRWHDPTLCNYEEQIWAPCLARTTGRCALSGEHINKGDPVYRPRVRGRFIPLNRDEAILASELIKANTRD</sequence>
<dbReference type="AlphaFoldDB" id="A0A5B0HGH3"/>
<name>A0A5B0HGH3_9BURK</name>
<proteinExistence type="predicted"/>
<dbReference type="RefSeq" id="WP_149668912.1">
    <property type="nucleotide sequence ID" value="NZ_VTUZ01000003.1"/>
</dbReference>
<dbReference type="Pfam" id="PF11811">
    <property type="entry name" value="DUF3331"/>
    <property type="match status" value="1"/>
</dbReference>
<keyword evidence="3" id="KW-1185">Reference proteome</keyword>